<keyword evidence="3" id="KW-1185">Reference proteome</keyword>
<accession>A0ABQ5QIV5</accession>
<proteinExistence type="predicted"/>
<protein>
    <submittedName>
        <fullName evidence="2">Uncharacterized protein</fullName>
    </submittedName>
</protein>
<gene>
    <name evidence="2" type="ORF">GETHLI_30110</name>
</gene>
<feature type="chain" id="PRO_5045908512" evidence="1">
    <location>
        <begin position="23"/>
        <end position="171"/>
    </location>
</feature>
<dbReference type="RefSeq" id="WP_285576875.1">
    <property type="nucleotide sequence ID" value="NZ_BSDE01000006.1"/>
</dbReference>
<dbReference type="Proteomes" id="UP001165069">
    <property type="component" value="Unassembled WGS sequence"/>
</dbReference>
<organism evidence="2 3">
    <name type="scientific">Geothrix limicola</name>
    <dbReference type="NCBI Taxonomy" id="2927978"/>
    <lineage>
        <taxon>Bacteria</taxon>
        <taxon>Pseudomonadati</taxon>
        <taxon>Acidobacteriota</taxon>
        <taxon>Holophagae</taxon>
        <taxon>Holophagales</taxon>
        <taxon>Holophagaceae</taxon>
        <taxon>Geothrix</taxon>
    </lineage>
</organism>
<reference evidence="2 3" key="1">
    <citation type="journal article" date="2023" name="Antonie Van Leeuwenhoek">
        <title>Mesoterricola silvestris gen. nov., sp. nov., Mesoterricola sediminis sp. nov., Geothrix oryzae sp. nov., Geothrix edaphica sp. nov., Geothrix rubra sp. nov., and Geothrix limicola sp. nov., six novel members of Acidobacteriota isolated from soils.</title>
        <authorList>
            <person name="Itoh H."/>
            <person name="Sugisawa Y."/>
            <person name="Mise K."/>
            <person name="Xu Z."/>
            <person name="Kuniyasu M."/>
            <person name="Ushijima N."/>
            <person name="Kawano K."/>
            <person name="Kobayashi E."/>
            <person name="Shiratori Y."/>
            <person name="Masuda Y."/>
            <person name="Senoo K."/>
        </authorList>
    </citation>
    <scope>NUCLEOTIDE SEQUENCE [LARGE SCALE GENOMIC DNA]</scope>
    <source>
        <strain evidence="2 3">Red804</strain>
    </source>
</reference>
<feature type="signal peptide" evidence="1">
    <location>
        <begin position="1"/>
        <end position="22"/>
    </location>
</feature>
<evidence type="ECO:0000256" key="1">
    <source>
        <dbReference type="SAM" id="SignalP"/>
    </source>
</evidence>
<name>A0ABQ5QIV5_9BACT</name>
<keyword evidence="1" id="KW-0732">Signal</keyword>
<evidence type="ECO:0000313" key="3">
    <source>
        <dbReference type="Proteomes" id="UP001165069"/>
    </source>
</evidence>
<comment type="caution">
    <text evidence="2">The sequence shown here is derived from an EMBL/GenBank/DDBJ whole genome shotgun (WGS) entry which is preliminary data.</text>
</comment>
<evidence type="ECO:0000313" key="2">
    <source>
        <dbReference type="EMBL" id="GLH74509.1"/>
    </source>
</evidence>
<dbReference type="EMBL" id="BSDE01000006">
    <property type="protein sequence ID" value="GLH74509.1"/>
    <property type="molecule type" value="Genomic_DNA"/>
</dbReference>
<sequence>MALRHLLVPAALVAALHPAAQAHGRGPSTPEERAHVLKLAADADKDPLAAMAAEGRWFDKWVDEVPDIMFGGEAPARWCEGAAKGDLRKVLRFQYQLSGIAYQIEHQLLEPKTLEHKLAIHQAALEGVLRAYETLRSKAPENRSEKMEEALALRAKGELPAFVKSLFAARR</sequence>